<reference evidence="3" key="1">
    <citation type="submission" date="2023-06" db="EMBL/GenBank/DDBJ databases">
        <title>Genome-scale phylogeny and comparative genomics of the fungal order Sordariales.</title>
        <authorList>
            <consortium name="Lawrence Berkeley National Laboratory"/>
            <person name="Hensen N."/>
            <person name="Bonometti L."/>
            <person name="Westerberg I."/>
            <person name="Brannstrom I.O."/>
            <person name="Guillou S."/>
            <person name="Cros-Aarteil S."/>
            <person name="Calhoun S."/>
            <person name="Haridas S."/>
            <person name="Kuo A."/>
            <person name="Mondo S."/>
            <person name="Pangilinan J."/>
            <person name="Riley R."/>
            <person name="Labutti K."/>
            <person name="Andreopoulos B."/>
            <person name="Lipzen A."/>
            <person name="Chen C."/>
            <person name="Yanf M."/>
            <person name="Daum C."/>
            <person name="Ng V."/>
            <person name="Clum A."/>
            <person name="Steindorff A."/>
            <person name="Ohm R."/>
            <person name="Martin F."/>
            <person name="Silar P."/>
            <person name="Natvig D."/>
            <person name="Lalanne C."/>
            <person name="Gautier V."/>
            <person name="Ament-Velasquez S.L."/>
            <person name="Kruys A."/>
            <person name="Hutchinson M.I."/>
            <person name="Powell A.J."/>
            <person name="Barry K."/>
            <person name="Miller A.N."/>
            <person name="Grigoriev I.V."/>
            <person name="Debuchy R."/>
            <person name="Gladieux P."/>
            <person name="Thoren M.H."/>
            <person name="Johannesson H."/>
        </authorList>
    </citation>
    <scope>NUCLEOTIDE SEQUENCE</scope>
    <source>
        <strain evidence="3">CBS 540.89</strain>
    </source>
</reference>
<evidence type="ECO:0000313" key="3">
    <source>
        <dbReference type="EMBL" id="KAK0736496.1"/>
    </source>
</evidence>
<accession>A0AA40BLS2</accession>
<gene>
    <name evidence="3" type="ORF">B0T21DRAFT_367061</name>
</gene>
<dbReference type="PANTHER" id="PTHR33112">
    <property type="entry name" value="DOMAIN PROTEIN, PUTATIVE-RELATED"/>
    <property type="match status" value="1"/>
</dbReference>
<organism evidence="3 4">
    <name type="scientific">Apiosordaria backusii</name>
    <dbReference type="NCBI Taxonomy" id="314023"/>
    <lineage>
        <taxon>Eukaryota</taxon>
        <taxon>Fungi</taxon>
        <taxon>Dikarya</taxon>
        <taxon>Ascomycota</taxon>
        <taxon>Pezizomycotina</taxon>
        <taxon>Sordariomycetes</taxon>
        <taxon>Sordariomycetidae</taxon>
        <taxon>Sordariales</taxon>
        <taxon>Lasiosphaeriaceae</taxon>
        <taxon>Apiosordaria</taxon>
    </lineage>
</organism>
<feature type="compositionally biased region" description="Acidic residues" evidence="1">
    <location>
        <begin position="40"/>
        <end position="58"/>
    </location>
</feature>
<dbReference type="EMBL" id="JAUKTV010000006">
    <property type="protein sequence ID" value="KAK0736496.1"/>
    <property type="molecule type" value="Genomic_DNA"/>
</dbReference>
<dbReference type="Proteomes" id="UP001172159">
    <property type="component" value="Unassembled WGS sequence"/>
</dbReference>
<evidence type="ECO:0000313" key="4">
    <source>
        <dbReference type="Proteomes" id="UP001172159"/>
    </source>
</evidence>
<protein>
    <submittedName>
        <fullName evidence="3">Heterokaryon incompatibility protein-domain-containing protein</fullName>
    </submittedName>
</protein>
<evidence type="ECO:0000256" key="1">
    <source>
        <dbReference type="SAM" id="MobiDB-lite"/>
    </source>
</evidence>
<dbReference type="Pfam" id="PF06985">
    <property type="entry name" value="HET"/>
    <property type="match status" value="1"/>
</dbReference>
<dbReference type="AlphaFoldDB" id="A0AA40BLS2"/>
<name>A0AA40BLS2_9PEZI</name>
<comment type="caution">
    <text evidence="3">The sequence shown here is derived from an EMBL/GenBank/DDBJ whole genome shotgun (WGS) entry which is preliminary data.</text>
</comment>
<feature type="region of interest" description="Disordered" evidence="1">
    <location>
        <begin position="29"/>
        <end position="63"/>
    </location>
</feature>
<proteinExistence type="predicted"/>
<dbReference type="InterPro" id="IPR010730">
    <property type="entry name" value="HET"/>
</dbReference>
<evidence type="ECO:0000259" key="2">
    <source>
        <dbReference type="Pfam" id="PF06985"/>
    </source>
</evidence>
<sequence length="741" mass="84286">MSTSPSSPGTSLWDHRLWTFKKSSLDIQPDLPDKLKDIQLEDSEDDDDNEDINNDSELDQNVKSHPNDQWLKYVDAPHSCDLCCKLVIREDRLPSNALGRGGRCIFRLPMSDRKMWKAGKKCPLFRYLCSVFQERRRLRPHRHSAYAAVASDVDMGTNSVPTHSLRKDLFIGIRDGQIKFLYRWPRFRYDDEDLPVGDALLPLPGTPEALNHIRLTSDWAYSRAKTWIQECISKHDSCRLQPSDFVPTRLLDVASIRDNKICLVESKAIPNIKKSARWAALSYVWGGLQPVRTLKDNINSHHKGIPLDELPPTIRHSITVCQSITIPYLWVDCLCIIQDDNDDLGVELQFMAEIYQYSTVTINAASAASVHQGFLQDRPLYFYEDTVQPVQIKFEPLKGSANSGVTGFLLKNNLSYGLEHLDPIHTRAWTYQERKLPMRSIYYSTAGMEWSCRHLVASTVTNTEKLYDDRLLGEGPTVPGQELTPWSVIVQDYTQRNLSFPSDKITAVAAIAAIYEQEQKKTYVAGLWKEDMPECLIWHVMVGEMKPRYEMYTGPSWSWASTDSHVSYQIAHNEEGIVYHTTVLKAESELVMPKAKFAAVKSASLLLQGQVHRATLKVDFETVDTFLDGVSTKQKNVKVTVTAARAYTDKIAVKLDAWEDAWLGESGTANLEVLLLPLFERTRHDPDIGRPGWGGLVIVEVKNGAYRRIGFFIEYFYKRTVGRVSFADFIIGAEVRDLLMV</sequence>
<feature type="domain" description="Heterokaryon incompatibility" evidence="2">
    <location>
        <begin position="278"/>
        <end position="433"/>
    </location>
</feature>
<keyword evidence="4" id="KW-1185">Reference proteome</keyword>
<dbReference type="PANTHER" id="PTHR33112:SF8">
    <property type="entry name" value="HETEROKARYON INCOMPATIBILITY DOMAIN-CONTAINING PROTEIN"/>
    <property type="match status" value="1"/>
</dbReference>